<evidence type="ECO:0000256" key="2">
    <source>
        <dbReference type="ARBA" id="ARBA00022485"/>
    </source>
</evidence>
<evidence type="ECO:0000256" key="4">
    <source>
        <dbReference type="ARBA" id="ARBA00022763"/>
    </source>
</evidence>
<name>C0VYM5_9ACTO</name>
<dbReference type="eggNOG" id="COG0177">
    <property type="taxonomic scope" value="Bacteria"/>
</dbReference>
<dbReference type="InterPro" id="IPR004035">
    <property type="entry name" value="Endouclease-III_FeS-bd_BS"/>
</dbReference>
<reference evidence="14 15" key="1">
    <citation type="submission" date="2009-01" db="EMBL/GenBank/DDBJ databases">
        <authorList>
            <person name="Qin X."/>
            <person name="Bachman B."/>
            <person name="Battles P."/>
            <person name="Bell A."/>
            <person name="Bess C."/>
            <person name="Bickham C."/>
            <person name="Chaboub L."/>
            <person name="Chen D."/>
            <person name="Coyle M."/>
            <person name="Deiros D.R."/>
            <person name="Dinh H."/>
            <person name="Forbes L."/>
            <person name="Fowler G."/>
            <person name="Francisco L."/>
            <person name="Fu Q."/>
            <person name="Gubbala S."/>
            <person name="Hale W."/>
            <person name="Han Y."/>
            <person name="Hemphill L."/>
            <person name="Highlander S.K."/>
            <person name="Hirani K."/>
            <person name="Hogues M."/>
            <person name="Jackson L."/>
            <person name="Jakkamsetti A."/>
            <person name="Javaid M."/>
            <person name="Jiang H."/>
            <person name="Korchina V."/>
            <person name="Kovar C."/>
            <person name="Lara F."/>
            <person name="Lee S."/>
            <person name="Mata R."/>
            <person name="Mathew T."/>
            <person name="Moen C."/>
            <person name="Morales K."/>
            <person name="Munidasa M."/>
            <person name="Nazareth L."/>
            <person name="Ngo R."/>
            <person name="Nguyen L."/>
            <person name="Okwuonu G."/>
            <person name="Ongeri F."/>
            <person name="Patil S."/>
            <person name="Petrosino J."/>
            <person name="Pham C."/>
            <person name="Pham P."/>
            <person name="Pu L.-L."/>
            <person name="Puazo M."/>
            <person name="Raj R."/>
            <person name="Reid J."/>
            <person name="Rouhana J."/>
            <person name="Saada N."/>
            <person name="Shang Y."/>
            <person name="Simmons D."/>
            <person name="Thornton R."/>
            <person name="Warren J."/>
            <person name="Weissenberger G."/>
            <person name="Zhang J."/>
            <person name="Zhang L."/>
            <person name="Zhou C."/>
            <person name="Zhu D."/>
            <person name="Muzny D."/>
            <person name="Worley K."/>
            <person name="Gibbs R."/>
        </authorList>
    </citation>
    <scope>NUCLEOTIDE SEQUENCE [LARGE SCALE GENOMIC DNA]</scope>
    <source>
        <strain evidence="14 15">DSM 15436</strain>
    </source>
</reference>
<evidence type="ECO:0000256" key="9">
    <source>
        <dbReference type="ARBA" id="ARBA00023204"/>
    </source>
</evidence>
<dbReference type="Gene3D" id="1.10.340.30">
    <property type="entry name" value="Hypothetical protein, domain 2"/>
    <property type="match status" value="1"/>
</dbReference>
<dbReference type="EC" id="4.2.99.18" evidence="12"/>
<feature type="domain" description="HhH-GPD" evidence="13">
    <location>
        <begin position="53"/>
        <end position="200"/>
    </location>
</feature>
<dbReference type="Pfam" id="PF00730">
    <property type="entry name" value="HhH-GPD"/>
    <property type="match status" value="1"/>
</dbReference>
<dbReference type="PROSITE" id="PS01155">
    <property type="entry name" value="ENDONUCLEASE_III_2"/>
    <property type="match status" value="1"/>
</dbReference>
<dbReference type="HOGENOM" id="CLU_012862_3_3_11"/>
<keyword evidence="11 12" id="KW-0326">Glycosidase</keyword>
<evidence type="ECO:0000256" key="12">
    <source>
        <dbReference type="HAMAP-Rule" id="MF_00942"/>
    </source>
</evidence>
<feature type="binding site" evidence="12">
    <location>
        <position position="212"/>
    </location>
    <ligand>
        <name>[4Fe-4S] cluster</name>
        <dbReference type="ChEBI" id="CHEBI:49883"/>
    </ligand>
</feature>
<evidence type="ECO:0000256" key="3">
    <source>
        <dbReference type="ARBA" id="ARBA00022723"/>
    </source>
</evidence>
<keyword evidence="14" id="KW-0540">Nuclease</keyword>
<dbReference type="GO" id="GO:0019104">
    <property type="term" value="F:DNA N-glycosylase activity"/>
    <property type="evidence" value="ECO:0007669"/>
    <property type="project" value="UniProtKB-UniRule"/>
</dbReference>
<evidence type="ECO:0000256" key="8">
    <source>
        <dbReference type="ARBA" id="ARBA00023125"/>
    </source>
</evidence>
<keyword evidence="9 12" id="KW-0234">DNA repair</keyword>
<sequence>MDKVGIPRWVKEKVHMDGETAPEVVEVLAQTYPNAKCALDYRNPFELLVATVLSAQTTDVRVNTVTPQLFAKYPTPFEMANADHADLASITRVLGFQNKRATQLQELSQALVAEYAGEVPANREALQKLPGVGRKTAHVVLGNAFGIPAITVDTHVGRVTTRLGWSQAKTPLAIEKDIAKLLPGYDWTLLCHRLIEHGRAICDARKPLCGQCPLQQLCPASADYLA</sequence>
<dbReference type="SMART" id="SM00525">
    <property type="entry name" value="FES"/>
    <property type="match status" value="1"/>
</dbReference>
<dbReference type="EMBL" id="ACFG01000004">
    <property type="protein sequence ID" value="EEH64528.1"/>
    <property type="molecule type" value="Genomic_DNA"/>
</dbReference>
<comment type="catalytic activity">
    <reaction evidence="12">
        <text>2'-deoxyribonucleotide-(2'-deoxyribose 5'-phosphate)-2'-deoxyribonucleotide-DNA = a 3'-end 2'-deoxyribonucleotide-(2,3-dehydro-2,3-deoxyribose 5'-phosphate)-DNA + a 5'-end 5'-phospho-2'-deoxyribonucleoside-DNA + H(+)</text>
        <dbReference type="Rhea" id="RHEA:66592"/>
        <dbReference type="Rhea" id="RHEA-COMP:13180"/>
        <dbReference type="Rhea" id="RHEA-COMP:16897"/>
        <dbReference type="Rhea" id="RHEA-COMP:17067"/>
        <dbReference type="ChEBI" id="CHEBI:15378"/>
        <dbReference type="ChEBI" id="CHEBI:136412"/>
        <dbReference type="ChEBI" id="CHEBI:157695"/>
        <dbReference type="ChEBI" id="CHEBI:167181"/>
        <dbReference type="EC" id="4.2.99.18"/>
    </reaction>
</comment>
<dbReference type="Pfam" id="PF00633">
    <property type="entry name" value="HHH"/>
    <property type="match status" value="1"/>
</dbReference>
<comment type="caution">
    <text evidence="14">The sequence shown here is derived from an EMBL/GenBank/DDBJ whole genome shotgun (WGS) entry which is preliminary data.</text>
</comment>
<evidence type="ECO:0000313" key="14">
    <source>
        <dbReference type="EMBL" id="EEH64528.1"/>
    </source>
</evidence>
<evidence type="ECO:0000313" key="15">
    <source>
        <dbReference type="Proteomes" id="UP000010301"/>
    </source>
</evidence>
<dbReference type="InterPro" id="IPR011257">
    <property type="entry name" value="DNA_glycosylase"/>
</dbReference>
<keyword evidence="6 12" id="KW-0408">Iron</keyword>
<protein>
    <recommendedName>
        <fullName evidence="12">Endonuclease III</fullName>
        <ecNumber evidence="12">4.2.99.18</ecNumber>
    </recommendedName>
    <alternativeName>
        <fullName evidence="12">DNA-(apurinic or apyrimidinic site) lyase</fullName>
    </alternativeName>
</protein>
<evidence type="ECO:0000256" key="7">
    <source>
        <dbReference type="ARBA" id="ARBA00023014"/>
    </source>
</evidence>
<comment type="function">
    <text evidence="12">DNA repair enzyme that has both DNA N-glycosylase activity and AP-lyase activity. The DNA N-glycosylase activity releases various damaged pyrimidines from DNA by cleaving the N-glycosidic bond, leaving an AP (apurinic/apyrimidinic) site. The AP-lyase activity cleaves the phosphodiester bond 3' to the AP site by a beta-elimination, leaving a 3'-terminal unsaturated sugar and a product with a terminal 5'-phosphate.</text>
</comment>
<dbReference type="STRING" id="525245.HMPREF0044_0265"/>
<evidence type="ECO:0000259" key="13">
    <source>
        <dbReference type="SMART" id="SM00478"/>
    </source>
</evidence>
<dbReference type="CDD" id="cd00056">
    <property type="entry name" value="ENDO3c"/>
    <property type="match status" value="1"/>
</dbReference>
<dbReference type="FunFam" id="1.10.340.30:FF:000001">
    <property type="entry name" value="Endonuclease III"/>
    <property type="match status" value="1"/>
</dbReference>
<feature type="binding site" evidence="12">
    <location>
        <position position="218"/>
    </location>
    <ligand>
        <name>[4Fe-4S] cluster</name>
        <dbReference type="ChEBI" id="CHEBI:49883"/>
    </ligand>
</feature>
<dbReference type="HAMAP" id="MF_00942">
    <property type="entry name" value="Nth"/>
    <property type="match status" value="1"/>
</dbReference>
<dbReference type="PIRSF" id="PIRSF001435">
    <property type="entry name" value="Nth"/>
    <property type="match status" value="1"/>
</dbReference>
<dbReference type="InterPro" id="IPR003651">
    <property type="entry name" value="Endonuclease3_FeS-loop_motif"/>
</dbReference>
<dbReference type="InterPro" id="IPR000445">
    <property type="entry name" value="HhH_motif"/>
</dbReference>
<dbReference type="SMART" id="SM00478">
    <property type="entry name" value="ENDO3c"/>
    <property type="match status" value="1"/>
</dbReference>
<feature type="binding site" evidence="12">
    <location>
        <position position="202"/>
    </location>
    <ligand>
        <name>[4Fe-4S] cluster</name>
        <dbReference type="ChEBI" id="CHEBI:49883"/>
    </ligand>
</feature>
<dbReference type="PANTHER" id="PTHR10359">
    <property type="entry name" value="A/G-SPECIFIC ADENINE GLYCOSYLASE/ENDONUCLEASE III"/>
    <property type="match status" value="1"/>
</dbReference>
<dbReference type="SUPFAM" id="SSF48150">
    <property type="entry name" value="DNA-glycosylase"/>
    <property type="match status" value="1"/>
</dbReference>
<dbReference type="GO" id="GO:0006285">
    <property type="term" value="P:base-excision repair, AP site formation"/>
    <property type="evidence" value="ECO:0007669"/>
    <property type="project" value="TreeGrafter"/>
</dbReference>
<dbReference type="GO" id="GO:0003677">
    <property type="term" value="F:DNA binding"/>
    <property type="evidence" value="ECO:0007669"/>
    <property type="project" value="UniProtKB-UniRule"/>
</dbReference>
<dbReference type="NCBIfam" id="TIGR01083">
    <property type="entry name" value="nth"/>
    <property type="match status" value="1"/>
</dbReference>
<dbReference type="Pfam" id="PF10576">
    <property type="entry name" value="EndIII_4Fe-2S"/>
    <property type="match status" value="1"/>
</dbReference>
<accession>C0VYM5</accession>
<proteinExistence type="inferred from homology"/>
<dbReference type="FunFam" id="1.10.1670.10:FF:000001">
    <property type="entry name" value="Endonuclease III"/>
    <property type="match status" value="1"/>
</dbReference>
<dbReference type="PANTHER" id="PTHR10359:SF18">
    <property type="entry name" value="ENDONUCLEASE III"/>
    <property type="match status" value="1"/>
</dbReference>
<comment type="similarity">
    <text evidence="1 12">Belongs to the Nth/MutY family.</text>
</comment>
<dbReference type="Proteomes" id="UP000010301">
    <property type="component" value="Unassembled WGS sequence"/>
</dbReference>
<comment type="cofactor">
    <cofactor evidence="12">
        <name>[4Fe-4S] cluster</name>
        <dbReference type="ChEBI" id="CHEBI:49883"/>
    </cofactor>
    <text evidence="12">Binds 1 [4Fe-4S] cluster.</text>
</comment>
<dbReference type="GO" id="GO:0140078">
    <property type="term" value="F:class I DNA-(apurinic or apyrimidinic site) endonuclease activity"/>
    <property type="evidence" value="ECO:0007669"/>
    <property type="project" value="UniProtKB-EC"/>
</dbReference>
<dbReference type="GO" id="GO:0051539">
    <property type="term" value="F:4 iron, 4 sulfur cluster binding"/>
    <property type="evidence" value="ECO:0007669"/>
    <property type="project" value="UniProtKB-UniRule"/>
</dbReference>
<keyword evidence="3 12" id="KW-0479">Metal-binding</keyword>
<keyword evidence="5 12" id="KW-0378">Hydrolase</keyword>
<dbReference type="GO" id="GO:0046872">
    <property type="term" value="F:metal ion binding"/>
    <property type="evidence" value="ECO:0007669"/>
    <property type="project" value="UniProtKB-KW"/>
</dbReference>
<evidence type="ECO:0000256" key="6">
    <source>
        <dbReference type="ARBA" id="ARBA00023004"/>
    </source>
</evidence>
<organism evidence="14 15">
    <name type="scientific">Gleimia coleocanis DSM 15436</name>
    <dbReference type="NCBI Taxonomy" id="525245"/>
    <lineage>
        <taxon>Bacteria</taxon>
        <taxon>Bacillati</taxon>
        <taxon>Actinomycetota</taxon>
        <taxon>Actinomycetes</taxon>
        <taxon>Actinomycetales</taxon>
        <taxon>Actinomycetaceae</taxon>
        <taxon>Gleimia</taxon>
    </lineage>
</organism>
<dbReference type="Gene3D" id="1.10.1670.10">
    <property type="entry name" value="Helix-hairpin-Helix base-excision DNA repair enzymes (C-terminal)"/>
    <property type="match status" value="1"/>
</dbReference>
<keyword evidence="14" id="KW-0255">Endonuclease</keyword>
<evidence type="ECO:0000256" key="1">
    <source>
        <dbReference type="ARBA" id="ARBA00008343"/>
    </source>
</evidence>
<keyword evidence="15" id="KW-1185">Reference proteome</keyword>
<dbReference type="InterPro" id="IPR003265">
    <property type="entry name" value="HhH-GPD_domain"/>
</dbReference>
<keyword evidence="8 12" id="KW-0238">DNA-binding</keyword>
<dbReference type="InterPro" id="IPR005759">
    <property type="entry name" value="Nth"/>
</dbReference>
<evidence type="ECO:0000256" key="5">
    <source>
        <dbReference type="ARBA" id="ARBA00022801"/>
    </source>
</evidence>
<evidence type="ECO:0000256" key="10">
    <source>
        <dbReference type="ARBA" id="ARBA00023239"/>
    </source>
</evidence>
<keyword evidence="2 12" id="KW-0004">4Fe-4S</keyword>
<keyword evidence="10 12" id="KW-0456">Lyase</keyword>
<dbReference type="InterPro" id="IPR004036">
    <property type="entry name" value="Endonuclease-III-like_CS2"/>
</dbReference>
<gene>
    <name evidence="12 14" type="primary">nth</name>
    <name evidence="14" type="ORF">HMPREF0044_0265</name>
</gene>
<evidence type="ECO:0000256" key="11">
    <source>
        <dbReference type="ARBA" id="ARBA00023295"/>
    </source>
</evidence>
<dbReference type="AlphaFoldDB" id="C0VYM5"/>
<keyword evidence="4 12" id="KW-0227">DNA damage</keyword>
<keyword evidence="7 12" id="KW-0411">Iron-sulfur</keyword>
<feature type="binding site" evidence="12">
    <location>
        <position position="209"/>
    </location>
    <ligand>
        <name>[4Fe-4S] cluster</name>
        <dbReference type="ChEBI" id="CHEBI:49883"/>
    </ligand>
</feature>
<dbReference type="InterPro" id="IPR023170">
    <property type="entry name" value="HhH_base_excis_C"/>
</dbReference>
<dbReference type="PROSITE" id="PS00764">
    <property type="entry name" value="ENDONUCLEASE_III_1"/>
    <property type="match status" value="1"/>
</dbReference>